<dbReference type="SMART" id="SM00283">
    <property type="entry name" value="MA"/>
    <property type="match status" value="1"/>
</dbReference>
<evidence type="ECO:0000256" key="1">
    <source>
        <dbReference type="ARBA" id="ARBA00022500"/>
    </source>
</evidence>
<evidence type="ECO:0000259" key="5">
    <source>
        <dbReference type="PROSITE" id="PS50111"/>
    </source>
</evidence>
<keyword evidence="4" id="KW-0472">Membrane</keyword>
<dbReference type="InterPro" id="IPR051310">
    <property type="entry name" value="MCP_chemotaxis"/>
</dbReference>
<evidence type="ECO:0000313" key="6">
    <source>
        <dbReference type="EMBL" id="UJF31364.1"/>
    </source>
</evidence>
<dbReference type="InterPro" id="IPR004089">
    <property type="entry name" value="MCPsignal_dom"/>
</dbReference>
<keyword evidence="4" id="KW-0812">Transmembrane</keyword>
<gene>
    <name evidence="6" type="ORF">L0M14_16130</name>
</gene>
<evidence type="ECO:0000256" key="4">
    <source>
        <dbReference type="SAM" id="Phobius"/>
    </source>
</evidence>
<dbReference type="PANTHER" id="PTHR43531:SF11">
    <property type="entry name" value="METHYL-ACCEPTING CHEMOTAXIS PROTEIN 3"/>
    <property type="match status" value="1"/>
</dbReference>
<dbReference type="Pfam" id="PF05227">
    <property type="entry name" value="CHASE3"/>
    <property type="match status" value="1"/>
</dbReference>
<dbReference type="PANTHER" id="PTHR43531">
    <property type="entry name" value="PROTEIN ICFG"/>
    <property type="match status" value="1"/>
</dbReference>
<dbReference type="Proteomes" id="UP001649230">
    <property type="component" value="Chromosome"/>
</dbReference>
<proteinExistence type="inferred from homology"/>
<evidence type="ECO:0000313" key="7">
    <source>
        <dbReference type="Proteomes" id="UP001649230"/>
    </source>
</evidence>
<dbReference type="PROSITE" id="PS50111">
    <property type="entry name" value="CHEMOTAXIS_TRANSDUC_2"/>
    <property type="match status" value="1"/>
</dbReference>
<dbReference type="InterPro" id="IPR007891">
    <property type="entry name" value="CHASE3"/>
</dbReference>
<protein>
    <submittedName>
        <fullName evidence="6">Methyl-accepting chemotaxis protein</fullName>
    </submittedName>
</protein>
<dbReference type="Gene3D" id="1.10.287.950">
    <property type="entry name" value="Methyl-accepting chemotaxis protein"/>
    <property type="match status" value="1"/>
</dbReference>
<reference evidence="6 7" key="1">
    <citation type="journal article" date="2024" name="Int. J. Syst. Evol. Microbiol.">
        <title>Paenibacillus hexagrammi sp. nov., a novel bacterium isolated from the gut content of Hexagrammos agrammus.</title>
        <authorList>
            <person name="Jung H.K."/>
            <person name="Kim D.G."/>
            <person name="Zin H."/>
            <person name="Park J."/>
            <person name="Jung H."/>
            <person name="Kim Y.O."/>
            <person name="Kong H.J."/>
            <person name="Kim J.W."/>
            <person name="Kim Y.S."/>
        </authorList>
    </citation>
    <scope>NUCLEOTIDE SEQUENCE [LARGE SCALE GENOMIC DNA]</scope>
    <source>
        <strain evidence="6 7">YPD9-1</strain>
    </source>
</reference>
<dbReference type="RefSeq" id="WP_235117710.1">
    <property type="nucleotide sequence ID" value="NZ_CP090978.1"/>
</dbReference>
<evidence type="ECO:0000256" key="3">
    <source>
        <dbReference type="PROSITE-ProRule" id="PRU00284"/>
    </source>
</evidence>
<feature type="transmembrane region" description="Helical" evidence="4">
    <location>
        <begin position="184"/>
        <end position="207"/>
    </location>
</feature>
<keyword evidence="4" id="KW-1133">Transmembrane helix</keyword>
<dbReference type="Pfam" id="PF00015">
    <property type="entry name" value="MCPsignal"/>
    <property type="match status" value="1"/>
</dbReference>
<keyword evidence="3" id="KW-0807">Transducer</keyword>
<feature type="domain" description="Methyl-accepting transducer" evidence="5">
    <location>
        <begin position="219"/>
        <end position="372"/>
    </location>
</feature>
<organism evidence="6 7">
    <name type="scientific">Paenibacillus hexagrammi</name>
    <dbReference type="NCBI Taxonomy" id="2908839"/>
    <lineage>
        <taxon>Bacteria</taxon>
        <taxon>Bacillati</taxon>
        <taxon>Bacillota</taxon>
        <taxon>Bacilli</taxon>
        <taxon>Bacillales</taxon>
        <taxon>Paenibacillaceae</taxon>
        <taxon>Paenibacillus</taxon>
    </lineage>
</organism>
<dbReference type="EMBL" id="CP090978">
    <property type="protein sequence ID" value="UJF31364.1"/>
    <property type="molecule type" value="Genomic_DNA"/>
</dbReference>
<comment type="similarity">
    <text evidence="2">Belongs to the methyl-accepting chemotaxis (MCP) protein family.</text>
</comment>
<accession>A0ABY3SBN6</accession>
<name>A0ABY3SBN6_9BACL</name>
<dbReference type="SUPFAM" id="SSF58104">
    <property type="entry name" value="Methyl-accepting chemotaxis protein (MCP) signaling domain"/>
    <property type="match status" value="1"/>
</dbReference>
<sequence length="372" mass="40205">MTWINQLSVRKKMTTGFACVLVLLLAISSFALLRMESIRAQYTDTIDRILLSQLKAQQVKTDVIDINNGIRGYLLFNDEALMLKANESLKHMQTTLMELDGLLTVEENKQLLKNIESSIKSYESVIFEISNVGKSDLEKAKAAAVNGRVHLDKATELSDALVANQNEYADAAKQQIEASVNTNITIVTILAILALILGIITCIIVYLSTSTIVKRIGSYSNQVFASSQEIMASTEEIANGNQTQASSAETSSAMVNEMTHAVQSVAVHSERASVAAEQVVELAQTGNDMIDATIAGMKAISTKIEELSVRSEKIGDIIEVIDEIADQTNLLALNAALEAARAGNAGKGFAVVADEVRKLAERSSHATKEIAD</sequence>
<keyword evidence="7" id="KW-1185">Reference proteome</keyword>
<evidence type="ECO:0000256" key="2">
    <source>
        <dbReference type="ARBA" id="ARBA00029447"/>
    </source>
</evidence>
<keyword evidence="1" id="KW-0145">Chemotaxis</keyword>